<dbReference type="InterPro" id="IPR002500">
    <property type="entry name" value="PAPS_reduct_dom"/>
</dbReference>
<dbReference type="GO" id="GO:0005737">
    <property type="term" value="C:cytoplasm"/>
    <property type="evidence" value="ECO:0007669"/>
    <property type="project" value="UniProtKB-SubCell"/>
</dbReference>
<evidence type="ECO:0000256" key="4">
    <source>
        <dbReference type="HAMAP-Rule" id="MF_00063"/>
    </source>
</evidence>
<keyword evidence="4" id="KW-0408">Iron</keyword>
<evidence type="ECO:0000256" key="1">
    <source>
        <dbReference type="ARBA" id="ARBA00009732"/>
    </source>
</evidence>
<proteinExistence type="inferred from homology"/>
<feature type="binding site" evidence="4">
    <location>
        <position position="140"/>
    </location>
    <ligand>
        <name>[4Fe-4S] cluster</name>
        <dbReference type="ChEBI" id="CHEBI:49883"/>
    </ligand>
</feature>
<dbReference type="RefSeq" id="WP_155738523.1">
    <property type="nucleotide sequence ID" value="NZ_LYUD01000099.1"/>
</dbReference>
<evidence type="ECO:0000256" key="2">
    <source>
        <dbReference type="ARBA" id="ARBA00023002"/>
    </source>
</evidence>
<dbReference type="PANTHER" id="PTHR46509:SF1">
    <property type="entry name" value="PHOSPHOADENOSINE PHOSPHOSULFATE REDUCTASE"/>
    <property type="match status" value="1"/>
</dbReference>
<keyword evidence="4" id="KW-0963">Cytoplasm</keyword>
<comment type="function">
    <text evidence="4">Catalyzes the formation of sulfite from adenosine 5'-phosphosulfate (APS) using thioredoxin as an electron donor.</text>
</comment>
<comment type="catalytic activity">
    <reaction evidence="4">
        <text>[thioredoxin]-disulfide + sulfite + AMP + 2 H(+) = adenosine 5'-phosphosulfate + [thioredoxin]-dithiol</text>
        <dbReference type="Rhea" id="RHEA:21976"/>
        <dbReference type="Rhea" id="RHEA-COMP:10698"/>
        <dbReference type="Rhea" id="RHEA-COMP:10700"/>
        <dbReference type="ChEBI" id="CHEBI:15378"/>
        <dbReference type="ChEBI" id="CHEBI:17359"/>
        <dbReference type="ChEBI" id="CHEBI:29950"/>
        <dbReference type="ChEBI" id="CHEBI:50058"/>
        <dbReference type="ChEBI" id="CHEBI:58243"/>
        <dbReference type="ChEBI" id="CHEBI:456215"/>
        <dbReference type="EC" id="1.8.4.10"/>
    </reaction>
</comment>
<dbReference type="InterPro" id="IPR004511">
    <property type="entry name" value="PAPS/APS_Rdtase"/>
</dbReference>
<evidence type="ECO:0000313" key="6">
    <source>
        <dbReference type="EMBL" id="OAZ73029.1"/>
    </source>
</evidence>
<feature type="active site" description="Nucleophile; cysteine thiosulfonate intermediate" evidence="4">
    <location>
        <position position="248"/>
    </location>
</feature>
<dbReference type="AlphaFoldDB" id="A0A1A0DD52"/>
<dbReference type="GO" id="GO:0043866">
    <property type="term" value="F:adenylyl-sulfate reductase (thioredoxin) activity"/>
    <property type="evidence" value="ECO:0007669"/>
    <property type="project" value="UniProtKB-EC"/>
</dbReference>
<comment type="subcellular location">
    <subcellularLocation>
        <location evidence="4">Cytoplasm</location>
    </subcellularLocation>
</comment>
<dbReference type="EMBL" id="LYUD01000099">
    <property type="protein sequence ID" value="OAZ73029.1"/>
    <property type="molecule type" value="Genomic_DNA"/>
</dbReference>
<organism evidence="6 7">
    <name type="scientific">Acetobacter pasteurianus</name>
    <name type="common">Acetobacter turbidans</name>
    <dbReference type="NCBI Taxonomy" id="438"/>
    <lineage>
        <taxon>Bacteria</taxon>
        <taxon>Pseudomonadati</taxon>
        <taxon>Pseudomonadota</taxon>
        <taxon>Alphaproteobacteria</taxon>
        <taxon>Acetobacterales</taxon>
        <taxon>Acetobacteraceae</taxon>
        <taxon>Acetobacter</taxon>
    </lineage>
</organism>
<comment type="pathway">
    <text evidence="3 4">Sulfur metabolism; hydrogen sulfide biosynthesis; sulfite from sulfate.</text>
</comment>
<dbReference type="OrthoDB" id="9794018at2"/>
<accession>A0A1A0DD52</accession>
<feature type="binding site" evidence="4">
    <location>
        <position position="141"/>
    </location>
    <ligand>
        <name>[4Fe-4S] cluster</name>
        <dbReference type="ChEBI" id="CHEBI:49883"/>
    </ligand>
</feature>
<dbReference type="PIRSF" id="PIRSF000857">
    <property type="entry name" value="PAPS_reductase"/>
    <property type="match status" value="1"/>
</dbReference>
<sequence length="254" mass="27878">MGSLLYLYHVVNYIFCHTGLCVVTALSDDTATIAKQLVPVQENPVLLLRKASELLGGRLAVLSSFGAESALLLAMVAEADPAMKVLFLNTGKHFPQTLEYRQNLADFLHLSNVQDVAPQPRQVENRDPTGELWAFDPDACCALRKVEPLQVASLPYEALVTGRKRGQAVTRSTLEIVELREDGQLRLNPLAFWSAEDITQEMQRRGLPPHPLVAEGYLSIGCAPCTQPVDGAQDARAGRWAGLNKTECGIHIKH</sequence>
<dbReference type="GO" id="GO:0070814">
    <property type="term" value="P:hydrogen sulfide biosynthetic process"/>
    <property type="evidence" value="ECO:0007669"/>
    <property type="project" value="UniProtKB-UniRule"/>
</dbReference>
<dbReference type="Gene3D" id="3.40.50.620">
    <property type="entry name" value="HUPs"/>
    <property type="match status" value="1"/>
</dbReference>
<keyword evidence="4" id="KW-0479">Metal-binding</keyword>
<dbReference type="HAMAP" id="MF_00063">
    <property type="entry name" value="CysH"/>
    <property type="match status" value="1"/>
</dbReference>
<feature type="binding site" evidence="4">
    <location>
        <position position="222"/>
    </location>
    <ligand>
        <name>[4Fe-4S] cluster</name>
        <dbReference type="ChEBI" id="CHEBI:49883"/>
    </ligand>
</feature>
<dbReference type="PATRIC" id="fig|438.15.peg.1764"/>
<evidence type="ECO:0000313" key="7">
    <source>
        <dbReference type="Proteomes" id="UP000093796"/>
    </source>
</evidence>
<feature type="binding site" evidence="4">
    <location>
        <position position="225"/>
    </location>
    <ligand>
        <name>[4Fe-4S] cluster</name>
        <dbReference type="ChEBI" id="CHEBI:49883"/>
    </ligand>
</feature>
<dbReference type="GO" id="GO:0004604">
    <property type="term" value="F:phosphoadenylyl-sulfate reductase (thioredoxin) activity"/>
    <property type="evidence" value="ECO:0007669"/>
    <property type="project" value="UniProtKB-UniRule"/>
</dbReference>
<keyword evidence="4" id="KW-0411">Iron-sulfur</keyword>
<dbReference type="Pfam" id="PF01507">
    <property type="entry name" value="PAPS_reduct"/>
    <property type="match status" value="1"/>
</dbReference>
<dbReference type="SUPFAM" id="SSF52402">
    <property type="entry name" value="Adenine nucleotide alpha hydrolases-like"/>
    <property type="match status" value="1"/>
</dbReference>
<dbReference type="EC" id="1.8.4.10" evidence="4"/>
<comment type="caution">
    <text evidence="6">The sequence shown here is derived from an EMBL/GenBank/DDBJ whole genome shotgun (WGS) entry which is preliminary data.</text>
</comment>
<dbReference type="PANTHER" id="PTHR46509">
    <property type="entry name" value="PHOSPHOADENOSINE PHOSPHOSULFATE REDUCTASE"/>
    <property type="match status" value="1"/>
</dbReference>
<dbReference type="GO" id="GO:0019379">
    <property type="term" value="P:sulfate assimilation, phosphoadenylyl sulfate reduction by phosphoadenylyl-sulfate reductase (thioredoxin)"/>
    <property type="evidence" value="ECO:0007669"/>
    <property type="project" value="UniProtKB-UniRule"/>
</dbReference>
<evidence type="ECO:0000256" key="3">
    <source>
        <dbReference type="ARBA" id="ARBA00024327"/>
    </source>
</evidence>
<reference evidence="6 7" key="1">
    <citation type="submission" date="2016-05" db="EMBL/GenBank/DDBJ databases">
        <title>Genome sequencing of Acetobacter pasteurianus strain SRCM100623.</title>
        <authorList>
            <person name="Song Y.R."/>
        </authorList>
    </citation>
    <scope>NUCLEOTIDE SEQUENCE [LARGE SCALE GENOMIC DNA]</scope>
    <source>
        <strain evidence="6 7">SRCM100623</strain>
    </source>
</reference>
<dbReference type="eggNOG" id="COG0175">
    <property type="taxonomic scope" value="Bacteria"/>
</dbReference>
<keyword evidence="2 4" id="KW-0560">Oxidoreductase</keyword>
<dbReference type="InterPro" id="IPR014729">
    <property type="entry name" value="Rossmann-like_a/b/a_fold"/>
</dbReference>
<comment type="cofactor">
    <cofactor evidence="4">
        <name>[4Fe-4S] cluster</name>
        <dbReference type="ChEBI" id="CHEBI:49883"/>
    </cofactor>
    <text evidence="4">Binds 1 [4Fe-4S] cluster per subunit.</text>
</comment>
<protein>
    <recommendedName>
        <fullName evidence="4">Adenosine 5'-phosphosulfate reductase</fullName>
        <shortName evidence="4">APS reductase</shortName>
        <ecNumber evidence="4">1.8.4.10</ecNumber>
    </recommendedName>
    <alternativeName>
        <fullName evidence="4">5'-adenylylsulfate reductase</fullName>
    </alternativeName>
    <alternativeName>
        <fullName evidence="4">Thioredoxin-dependent 5'-adenylylsulfate reductase</fullName>
    </alternativeName>
</protein>
<dbReference type="NCBIfam" id="NF002537">
    <property type="entry name" value="PRK02090.1"/>
    <property type="match status" value="1"/>
</dbReference>
<feature type="domain" description="Phosphoadenosine phosphosulphate reductase" evidence="5">
    <location>
        <begin position="59"/>
        <end position="228"/>
    </location>
</feature>
<name>A0A1A0DD52_ACEPA</name>
<comment type="similarity">
    <text evidence="1 4">Belongs to the PAPS reductase family. CysH subfamily.</text>
</comment>
<dbReference type="Proteomes" id="UP000093796">
    <property type="component" value="Unassembled WGS sequence"/>
</dbReference>
<dbReference type="GO" id="GO:0046872">
    <property type="term" value="F:metal ion binding"/>
    <property type="evidence" value="ECO:0007669"/>
    <property type="project" value="UniProtKB-KW"/>
</dbReference>
<evidence type="ECO:0000259" key="5">
    <source>
        <dbReference type="Pfam" id="PF01507"/>
    </source>
</evidence>
<gene>
    <name evidence="4 6" type="primary">cysH</name>
    <name evidence="6" type="ORF">SRCM100623_01574</name>
</gene>
<dbReference type="GO" id="GO:0051539">
    <property type="term" value="F:4 iron, 4 sulfur cluster binding"/>
    <property type="evidence" value="ECO:0007669"/>
    <property type="project" value="UniProtKB-UniRule"/>
</dbReference>